<reference evidence="1" key="1">
    <citation type="submission" date="2019-08" db="EMBL/GenBank/DDBJ databases">
        <authorList>
            <person name="Kucharzyk K."/>
            <person name="Murdoch R.W."/>
            <person name="Higgins S."/>
            <person name="Loffler F."/>
        </authorList>
    </citation>
    <scope>NUCLEOTIDE SEQUENCE</scope>
</reference>
<comment type="caution">
    <text evidence="1">The sequence shown here is derived from an EMBL/GenBank/DDBJ whole genome shotgun (WGS) entry which is preliminary data.</text>
</comment>
<accession>A0A645JP34</accession>
<proteinExistence type="predicted"/>
<dbReference type="EMBL" id="VSSQ01139549">
    <property type="protein sequence ID" value="MPN62064.1"/>
    <property type="molecule type" value="Genomic_DNA"/>
</dbReference>
<gene>
    <name evidence="1" type="ORF">SDC9_209810</name>
</gene>
<name>A0A645JP34_9ZZZZ</name>
<protein>
    <submittedName>
        <fullName evidence="1">Uncharacterized protein</fullName>
    </submittedName>
</protein>
<sequence length="105" mass="11260">MAKLTVTMAAAGPFEKQTSTNTHTVMSNVRSGTLNLALAIVPNSTKKQDKNTSTVACELMLVTRCKKLVLPKTSYPPWPKFATVATLPPKNSSKTNSAVLRSLPS</sequence>
<evidence type="ECO:0000313" key="1">
    <source>
        <dbReference type="EMBL" id="MPN62064.1"/>
    </source>
</evidence>
<organism evidence="1">
    <name type="scientific">bioreactor metagenome</name>
    <dbReference type="NCBI Taxonomy" id="1076179"/>
    <lineage>
        <taxon>unclassified sequences</taxon>
        <taxon>metagenomes</taxon>
        <taxon>ecological metagenomes</taxon>
    </lineage>
</organism>
<dbReference type="AlphaFoldDB" id="A0A645JP34"/>